<keyword evidence="3" id="KW-0547">Nucleotide-binding</keyword>
<comment type="similarity">
    <text evidence="3">Belongs to the LamB/PxpA family.</text>
</comment>
<keyword evidence="5" id="KW-1185">Reference proteome</keyword>
<dbReference type="Gene3D" id="3.20.20.370">
    <property type="entry name" value="Glycoside hydrolase/deacetylase"/>
    <property type="match status" value="1"/>
</dbReference>
<dbReference type="Proteomes" id="UP000234626">
    <property type="component" value="Unassembled WGS sequence"/>
</dbReference>
<dbReference type="NCBIfam" id="NF003814">
    <property type="entry name" value="PRK05406.1-3"/>
    <property type="match status" value="1"/>
</dbReference>
<accession>A0A2N5EKW0</accession>
<dbReference type="GO" id="GO:0005975">
    <property type="term" value="P:carbohydrate metabolic process"/>
    <property type="evidence" value="ECO:0007669"/>
    <property type="project" value="InterPro"/>
</dbReference>
<gene>
    <name evidence="3" type="primary">pxpA</name>
    <name evidence="4" type="ORF">CYR34_14610</name>
</gene>
<dbReference type="GO" id="GO:0005524">
    <property type="term" value="F:ATP binding"/>
    <property type="evidence" value="ECO:0007669"/>
    <property type="project" value="UniProtKB-UniRule"/>
</dbReference>
<sequence>MKIDINSDMGEGFGVYQLCDDAALMEVVSSANIACGFHAGDPAIMTRMVRLAHAHGVGIGAHPGFPDRQGFGRKELPYCPEEICQQVIYQIGALRAIAQAEGARVAHVSFHAAMGTMINRDDALAAQVMRAIAHIDPTLIIFSQPDTLIERAAAAAGLPTLTLFLADRAYDANGRLVPRGVPGAVITGEQAVRARVRQFLHQGTVTTLEGERLPIRARSILIHSDTPGSVELARQVRSEINANGDSIAPAAEVLAQ</sequence>
<evidence type="ECO:0000313" key="5">
    <source>
        <dbReference type="Proteomes" id="UP000234626"/>
    </source>
</evidence>
<dbReference type="Pfam" id="PF03746">
    <property type="entry name" value="LamB_YcsF"/>
    <property type="match status" value="1"/>
</dbReference>
<dbReference type="PANTHER" id="PTHR30292:SF0">
    <property type="entry name" value="5-OXOPROLINASE SUBUNIT A"/>
    <property type="match status" value="1"/>
</dbReference>
<evidence type="ECO:0000256" key="2">
    <source>
        <dbReference type="ARBA" id="ARBA00022840"/>
    </source>
</evidence>
<dbReference type="EMBL" id="PJZK01000015">
    <property type="protein sequence ID" value="PLR47377.1"/>
    <property type="molecule type" value="Genomic_DNA"/>
</dbReference>
<dbReference type="OrthoDB" id="9773478at2"/>
<comment type="subunit">
    <text evidence="3">Forms a complex composed of PxpA, PxpB and PxpC.</text>
</comment>
<name>A0A2N5EKW0_9GAMM</name>
<organism evidence="4 5">
    <name type="scientific">Chimaeribacter arupi</name>
    <dbReference type="NCBI Taxonomy" id="2060066"/>
    <lineage>
        <taxon>Bacteria</taxon>
        <taxon>Pseudomonadati</taxon>
        <taxon>Pseudomonadota</taxon>
        <taxon>Gammaproteobacteria</taxon>
        <taxon>Enterobacterales</taxon>
        <taxon>Yersiniaceae</taxon>
        <taxon>Chimaeribacter</taxon>
    </lineage>
</organism>
<comment type="caution">
    <text evidence="4">The sequence shown here is derived from an EMBL/GenBank/DDBJ whole genome shotgun (WGS) entry which is preliminary data.</text>
</comment>
<dbReference type="PANTHER" id="PTHR30292">
    <property type="entry name" value="UNCHARACTERIZED PROTEIN YBGL-RELATED"/>
    <property type="match status" value="1"/>
</dbReference>
<reference evidence="4 5" key="1">
    <citation type="submission" date="2017-12" db="EMBL/GenBank/DDBJ databases">
        <title>Characterization of six clinical isolates of Enterochimera gen. nov., a novel genus of the Yersiniaciae family and the three species Enterochimera arupensis sp. nov., Enterochimera coloradensis sp. nov, and Enterochimera californica sp. nov.</title>
        <authorList>
            <person name="Rossi A."/>
            <person name="Fisher M."/>
        </authorList>
    </citation>
    <scope>NUCLEOTIDE SEQUENCE [LARGE SCALE GENOMIC DNA]</scope>
    <source>
        <strain evidence="4 5">2016Iso1</strain>
    </source>
</reference>
<dbReference type="CDD" id="cd10787">
    <property type="entry name" value="LamB_YcsF_like"/>
    <property type="match status" value="1"/>
</dbReference>
<comment type="function">
    <text evidence="3">Catalyzes the cleavage of 5-oxoproline to form L-glutamate coupled to the hydrolysis of ATP to ADP and inorganic phosphate.</text>
</comment>
<keyword evidence="1 3" id="KW-0378">Hydrolase</keyword>
<dbReference type="EC" id="3.5.2.9" evidence="3"/>
<evidence type="ECO:0000256" key="1">
    <source>
        <dbReference type="ARBA" id="ARBA00022801"/>
    </source>
</evidence>
<dbReference type="RefSeq" id="WP_072932274.1">
    <property type="nucleotide sequence ID" value="NZ_PJZI01000017.1"/>
</dbReference>
<keyword evidence="2 3" id="KW-0067">ATP-binding</keyword>
<dbReference type="InterPro" id="IPR011330">
    <property type="entry name" value="Glyco_hydro/deAcase_b/a-brl"/>
</dbReference>
<dbReference type="SUPFAM" id="SSF88713">
    <property type="entry name" value="Glycoside hydrolase/deacetylase"/>
    <property type="match status" value="1"/>
</dbReference>
<dbReference type="HAMAP" id="MF_00691">
    <property type="entry name" value="PxpA"/>
    <property type="match status" value="1"/>
</dbReference>
<comment type="catalytic activity">
    <reaction evidence="3">
        <text>5-oxo-L-proline + ATP + 2 H2O = L-glutamate + ADP + phosphate + H(+)</text>
        <dbReference type="Rhea" id="RHEA:10348"/>
        <dbReference type="ChEBI" id="CHEBI:15377"/>
        <dbReference type="ChEBI" id="CHEBI:15378"/>
        <dbReference type="ChEBI" id="CHEBI:29985"/>
        <dbReference type="ChEBI" id="CHEBI:30616"/>
        <dbReference type="ChEBI" id="CHEBI:43474"/>
        <dbReference type="ChEBI" id="CHEBI:58402"/>
        <dbReference type="ChEBI" id="CHEBI:456216"/>
        <dbReference type="EC" id="3.5.2.9"/>
    </reaction>
</comment>
<protein>
    <recommendedName>
        <fullName evidence="3">5-oxoprolinase subunit A</fullName>
        <shortName evidence="3">5-OPase subunit A</shortName>
        <ecNumber evidence="3">3.5.2.9</ecNumber>
    </recommendedName>
    <alternativeName>
        <fullName evidence="3">5-oxoprolinase (ATP-hydrolyzing) subunit A</fullName>
    </alternativeName>
</protein>
<evidence type="ECO:0000313" key="4">
    <source>
        <dbReference type="EMBL" id="PLR47377.1"/>
    </source>
</evidence>
<dbReference type="InterPro" id="IPR005501">
    <property type="entry name" value="LamB/YcsF/PxpA-like"/>
</dbReference>
<dbReference type="NCBIfam" id="NF003816">
    <property type="entry name" value="PRK05406.1-5"/>
    <property type="match status" value="1"/>
</dbReference>
<evidence type="ECO:0000256" key="3">
    <source>
        <dbReference type="HAMAP-Rule" id="MF_00691"/>
    </source>
</evidence>
<proteinExistence type="inferred from homology"/>
<dbReference type="AlphaFoldDB" id="A0A2N5EKW0"/>
<dbReference type="GO" id="GO:0017168">
    <property type="term" value="F:5-oxoprolinase (ATP-hydrolyzing) activity"/>
    <property type="evidence" value="ECO:0007669"/>
    <property type="project" value="UniProtKB-UniRule"/>
</dbReference>